<organism evidence="1 2">
    <name type="scientific">Cytobacillus firmus</name>
    <name type="common">Bacillus firmus</name>
    <dbReference type="NCBI Taxonomy" id="1399"/>
    <lineage>
        <taxon>Bacteria</taxon>
        <taxon>Bacillati</taxon>
        <taxon>Bacillota</taxon>
        <taxon>Bacilli</taxon>
        <taxon>Bacillales</taxon>
        <taxon>Bacillaceae</taxon>
        <taxon>Cytobacillus</taxon>
    </lineage>
</organism>
<proteinExistence type="predicted"/>
<protein>
    <recommendedName>
        <fullName evidence="3">Phage protein</fullName>
    </recommendedName>
</protein>
<dbReference type="OrthoDB" id="1808529at2"/>
<gene>
    <name evidence="1" type="ORF">DFO70_11141</name>
</gene>
<keyword evidence="2" id="KW-1185">Reference proteome</keyword>
<dbReference type="EMBL" id="QNSF01000011">
    <property type="protein sequence ID" value="RBP89394.1"/>
    <property type="molecule type" value="Genomic_DNA"/>
</dbReference>
<evidence type="ECO:0008006" key="3">
    <source>
        <dbReference type="Google" id="ProtNLM"/>
    </source>
</evidence>
<sequence>MDTDLILSLVKARLGITSAVRDQYLTAIINGIITELTDEKGIVLNQDNANHLMFCVDYSTWRYMSRDSEGALPRHLQFRLHNLIIHNGGAEDGNV</sequence>
<name>A0A366JNB6_CYTFI</name>
<dbReference type="RefSeq" id="WP_113884353.1">
    <property type="nucleotide sequence ID" value="NZ_QNSF01000011.1"/>
</dbReference>
<dbReference type="AlphaFoldDB" id="A0A366JNB6"/>
<dbReference type="Proteomes" id="UP000252731">
    <property type="component" value="Unassembled WGS sequence"/>
</dbReference>
<evidence type="ECO:0000313" key="1">
    <source>
        <dbReference type="EMBL" id="RBP89394.1"/>
    </source>
</evidence>
<accession>A0A366JNB6</accession>
<comment type="caution">
    <text evidence="1">The sequence shown here is derived from an EMBL/GenBank/DDBJ whole genome shotgun (WGS) entry which is preliminary data.</text>
</comment>
<reference evidence="1 2" key="1">
    <citation type="submission" date="2018-06" db="EMBL/GenBank/DDBJ databases">
        <title>Freshwater and sediment microbial communities from various areas in North America, analyzing microbe dynamics in response to fracking.</title>
        <authorList>
            <person name="Lamendella R."/>
        </authorList>
    </citation>
    <scope>NUCLEOTIDE SEQUENCE [LARGE SCALE GENOMIC DNA]</scope>
    <source>
        <strain evidence="1 2">14_TX</strain>
    </source>
</reference>
<evidence type="ECO:0000313" key="2">
    <source>
        <dbReference type="Proteomes" id="UP000252731"/>
    </source>
</evidence>